<gene>
    <name evidence="7" type="ORF">CBR_g48846</name>
</gene>
<dbReference type="SMART" id="SM00490">
    <property type="entry name" value="HELICc"/>
    <property type="match status" value="1"/>
</dbReference>
<dbReference type="GO" id="GO:0005524">
    <property type="term" value="F:ATP binding"/>
    <property type="evidence" value="ECO:0007669"/>
    <property type="project" value="UniProtKB-KW"/>
</dbReference>
<dbReference type="GO" id="GO:0016787">
    <property type="term" value="F:hydrolase activity"/>
    <property type="evidence" value="ECO:0007669"/>
    <property type="project" value="UniProtKB-KW"/>
</dbReference>
<keyword evidence="1" id="KW-0547">Nucleotide-binding</keyword>
<dbReference type="InterPro" id="IPR027417">
    <property type="entry name" value="P-loop_NTPase"/>
</dbReference>
<dbReference type="PANTHER" id="PTHR47157">
    <property type="entry name" value="CHROMODOMAIN-HELICASE-DNA-BINDING PROTEIN 1-LIKE"/>
    <property type="match status" value="1"/>
</dbReference>
<evidence type="ECO:0000259" key="6">
    <source>
        <dbReference type="PROSITE" id="PS51194"/>
    </source>
</evidence>
<evidence type="ECO:0000256" key="5">
    <source>
        <dbReference type="SAM" id="MobiDB-lite"/>
    </source>
</evidence>
<dbReference type="Pfam" id="PF00271">
    <property type="entry name" value="Helicase_C"/>
    <property type="match status" value="1"/>
</dbReference>
<dbReference type="Gramene" id="GBG89139">
    <property type="protein sequence ID" value="GBG89139"/>
    <property type="gene ID" value="CBR_g48846"/>
</dbReference>
<dbReference type="InterPro" id="IPR001650">
    <property type="entry name" value="Helicase_C-like"/>
</dbReference>
<dbReference type="GO" id="GO:0003678">
    <property type="term" value="F:DNA helicase activity"/>
    <property type="evidence" value="ECO:0007669"/>
    <property type="project" value="InterPro"/>
</dbReference>
<comment type="caution">
    <text evidence="7">The sequence shown here is derived from an EMBL/GenBank/DDBJ whole genome shotgun (WGS) entry which is preliminary data.</text>
</comment>
<dbReference type="AlphaFoldDB" id="A0A388M3V1"/>
<sequence length="926" mass="100784">MRYVNRLMEAVSVKSLIISLMTVAVGQHFADWMETVTLGWSYNDPVSKALYRPARVFRDFDSGNWQRSKGNCACNSKYARFTESATEGLLEEGRIGTLSGPHVITTDYSISRLPQLGLILAYGLNHMLTADMDVEATVGEVLRVLDDTMALYTKEYLDDELELWRCSLEVLNGELGGVERGSVEDVIGGGWSGVVMEKAGAGGSGHRLVMGVEESIVVKHAREEVSKGHVGFVGEGGCKVLVAYSLDAGDEHKVGNDGGGEVVSEGTNILDEAVRGTGLAEVAELFKVVINGFLGGKGGSEKVGPLEEGVTWSSRGSAVADFSHPPFGGIAEEAGGGNGEPVGKRHVVEVKRVMELEVIRLDRPEILASILVMDARMSVWKEDIMRMRVAISVATGSDLCLHVSSRARLSTNWVLTAVISMLEDWAMLGEDGVDAVAEATVADEVEADTAATATATAASAASAAARWEVLVWRGGMWRCSHPYLFDGVEPEPFEEGEHLVQASGKLRLLDALLRKLKEGGHRVLIYTQMTRTLDILQDYLEYRNYSFERLDGSVRAEERFAAVRSFSAQGDTDGHRADFSGTHNDEHAKAAFVFLLTTRAGGVGLNLTAADTVIFFEQDWNPQCDKQAVQRAHRIGQTKPVLSINLVVCDTVEEVIMKRAHKKLKLARDLMSSEEENNKEEEEEELQPPHVKDLHQMLQHGLHKLLGPLGSEPESSSTGVIGSSILAKTESGGESCARDEDEGRNYDGMVFAALKQRGAEDKDIIARDAELTGGDEEKEGQRELKDKEALESLIVDANTGRPRSAAGKLRLDSEARGGLRTRDAKSLEQRKEEEEERKVKRHRVAEDRKRAKWEAIGYTSMAVSVPCEVSAAGELAADTADKNDVAGNGEDEDLNFVFGDCTKPILKGNENAAIILSAVDDSVMGY</sequence>
<evidence type="ECO:0000256" key="4">
    <source>
        <dbReference type="SAM" id="Coils"/>
    </source>
</evidence>
<protein>
    <recommendedName>
        <fullName evidence="6">Helicase C-terminal domain-containing protein</fullName>
    </recommendedName>
</protein>
<dbReference type="SUPFAM" id="SSF52540">
    <property type="entry name" value="P-loop containing nucleoside triphosphate hydrolases"/>
    <property type="match status" value="1"/>
</dbReference>
<accession>A0A388M3V1</accession>
<name>A0A388M3V1_CHABU</name>
<dbReference type="OrthoDB" id="5857104at2759"/>
<feature type="compositionally biased region" description="Basic and acidic residues" evidence="5">
    <location>
        <begin position="809"/>
        <end position="836"/>
    </location>
</feature>
<evidence type="ECO:0000256" key="3">
    <source>
        <dbReference type="ARBA" id="ARBA00022840"/>
    </source>
</evidence>
<dbReference type="GO" id="GO:0006281">
    <property type="term" value="P:DNA repair"/>
    <property type="evidence" value="ECO:0007669"/>
    <property type="project" value="InterPro"/>
</dbReference>
<feature type="region of interest" description="Disordered" evidence="5">
    <location>
        <begin position="798"/>
        <end position="836"/>
    </location>
</feature>
<reference evidence="7 8" key="1">
    <citation type="journal article" date="2018" name="Cell">
        <title>The Chara Genome: Secondary Complexity and Implications for Plant Terrestrialization.</title>
        <authorList>
            <person name="Nishiyama T."/>
            <person name="Sakayama H."/>
            <person name="Vries J.D."/>
            <person name="Buschmann H."/>
            <person name="Saint-Marcoux D."/>
            <person name="Ullrich K.K."/>
            <person name="Haas F.B."/>
            <person name="Vanderstraeten L."/>
            <person name="Becker D."/>
            <person name="Lang D."/>
            <person name="Vosolsobe S."/>
            <person name="Rombauts S."/>
            <person name="Wilhelmsson P.K.I."/>
            <person name="Janitza P."/>
            <person name="Kern R."/>
            <person name="Heyl A."/>
            <person name="Rumpler F."/>
            <person name="Villalobos L.I.A.C."/>
            <person name="Clay J.M."/>
            <person name="Skokan R."/>
            <person name="Toyoda A."/>
            <person name="Suzuki Y."/>
            <person name="Kagoshima H."/>
            <person name="Schijlen E."/>
            <person name="Tajeshwar N."/>
            <person name="Catarino B."/>
            <person name="Hetherington A.J."/>
            <person name="Saltykova A."/>
            <person name="Bonnot C."/>
            <person name="Breuninger H."/>
            <person name="Symeonidi A."/>
            <person name="Radhakrishnan G.V."/>
            <person name="Van Nieuwerburgh F."/>
            <person name="Deforce D."/>
            <person name="Chang C."/>
            <person name="Karol K.G."/>
            <person name="Hedrich R."/>
            <person name="Ulvskov P."/>
            <person name="Glockner G."/>
            <person name="Delwiche C.F."/>
            <person name="Petrasek J."/>
            <person name="Van de Peer Y."/>
            <person name="Friml J."/>
            <person name="Beilby M."/>
            <person name="Dolan L."/>
            <person name="Kohara Y."/>
            <person name="Sugano S."/>
            <person name="Fujiyama A."/>
            <person name="Delaux P.-M."/>
            <person name="Quint M."/>
            <person name="TheiBen G."/>
            <person name="Hagemann M."/>
            <person name="Harholt J."/>
            <person name="Dunand C."/>
            <person name="Zachgo S."/>
            <person name="Langdale J."/>
            <person name="Maumus F."/>
            <person name="Straeten D.V.D."/>
            <person name="Gould S.B."/>
            <person name="Rensing S.A."/>
        </authorList>
    </citation>
    <scope>NUCLEOTIDE SEQUENCE [LARGE SCALE GENOMIC DNA]</scope>
    <source>
        <strain evidence="7 8">S276</strain>
    </source>
</reference>
<evidence type="ECO:0000256" key="2">
    <source>
        <dbReference type="ARBA" id="ARBA00022801"/>
    </source>
</evidence>
<organism evidence="7 8">
    <name type="scientific">Chara braunii</name>
    <name type="common">Braun's stonewort</name>
    <dbReference type="NCBI Taxonomy" id="69332"/>
    <lineage>
        <taxon>Eukaryota</taxon>
        <taxon>Viridiplantae</taxon>
        <taxon>Streptophyta</taxon>
        <taxon>Charophyceae</taxon>
        <taxon>Charales</taxon>
        <taxon>Characeae</taxon>
        <taxon>Chara</taxon>
    </lineage>
</organism>
<keyword evidence="4" id="KW-0175">Coiled coil</keyword>
<keyword evidence="8" id="KW-1185">Reference proteome</keyword>
<dbReference type="PANTHER" id="PTHR47157:SF1">
    <property type="entry name" value="CHROMODOMAIN-HELICASE-DNA-BINDING PROTEIN 1-LIKE"/>
    <property type="match status" value="1"/>
</dbReference>
<dbReference type="CDD" id="cd18793">
    <property type="entry name" value="SF2_C_SNF"/>
    <property type="match status" value="1"/>
</dbReference>
<keyword evidence="2" id="KW-0378">Hydrolase</keyword>
<dbReference type="EMBL" id="BFEA01000718">
    <property type="protein sequence ID" value="GBG89139.1"/>
    <property type="molecule type" value="Genomic_DNA"/>
</dbReference>
<dbReference type="PROSITE" id="PS51194">
    <property type="entry name" value="HELICASE_CTER"/>
    <property type="match status" value="1"/>
</dbReference>
<dbReference type="Proteomes" id="UP000265515">
    <property type="component" value="Unassembled WGS sequence"/>
</dbReference>
<dbReference type="GO" id="GO:0006338">
    <property type="term" value="P:chromatin remodeling"/>
    <property type="evidence" value="ECO:0007669"/>
    <property type="project" value="InterPro"/>
</dbReference>
<feature type="coiled-coil region" evidence="4">
    <location>
        <begin position="657"/>
        <end position="684"/>
    </location>
</feature>
<evidence type="ECO:0000313" key="8">
    <source>
        <dbReference type="Proteomes" id="UP000265515"/>
    </source>
</evidence>
<dbReference type="Gene3D" id="3.40.50.300">
    <property type="entry name" value="P-loop containing nucleotide triphosphate hydrolases"/>
    <property type="match status" value="1"/>
</dbReference>
<evidence type="ECO:0000313" key="7">
    <source>
        <dbReference type="EMBL" id="GBG89139.1"/>
    </source>
</evidence>
<keyword evidence="3" id="KW-0067">ATP-binding</keyword>
<dbReference type="STRING" id="69332.A0A388M3V1"/>
<evidence type="ECO:0000256" key="1">
    <source>
        <dbReference type="ARBA" id="ARBA00022741"/>
    </source>
</evidence>
<dbReference type="InterPro" id="IPR031053">
    <property type="entry name" value="ALC1"/>
</dbReference>
<feature type="domain" description="Helicase C-terminal" evidence="6">
    <location>
        <begin position="508"/>
        <end position="687"/>
    </location>
</feature>
<dbReference type="InterPro" id="IPR049730">
    <property type="entry name" value="SNF2/RAD54-like_C"/>
</dbReference>
<proteinExistence type="predicted"/>